<feature type="transmembrane region" description="Helical" evidence="5">
    <location>
        <begin position="170"/>
        <end position="187"/>
    </location>
</feature>
<dbReference type="WBParaSite" id="SBAD_0000799201-mRNA-1">
    <property type="protein sequence ID" value="SBAD_0000799201-mRNA-1"/>
    <property type="gene ID" value="SBAD_0000799201"/>
</dbReference>
<comment type="subcellular location">
    <subcellularLocation>
        <location evidence="1">Membrane</location>
        <topology evidence="1">Multi-pass membrane protein</topology>
    </subcellularLocation>
</comment>
<evidence type="ECO:0000256" key="3">
    <source>
        <dbReference type="ARBA" id="ARBA00022989"/>
    </source>
</evidence>
<gene>
    <name evidence="6" type="ORF">SBAD_LOCUS7701</name>
</gene>
<feature type="transmembrane region" description="Helical" evidence="5">
    <location>
        <begin position="43"/>
        <end position="62"/>
    </location>
</feature>
<accession>A0A183IVQ4</accession>
<evidence type="ECO:0000313" key="7">
    <source>
        <dbReference type="Proteomes" id="UP000270296"/>
    </source>
</evidence>
<evidence type="ECO:0000256" key="2">
    <source>
        <dbReference type="ARBA" id="ARBA00022692"/>
    </source>
</evidence>
<dbReference type="InterPro" id="IPR050382">
    <property type="entry name" value="MFS_Na/Anion_cotransporter"/>
</dbReference>
<name>A0A183IVQ4_9BILA</name>
<keyword evidence="7" id="KW-1185">Reference proteome</keyword>
<keyword evidence="2 5" id="KW-0812">Transmembrane</keyword>
<dbReference type="GO" id="GO:0016020">
    <property type="term" value="C:membrane"/>
    <property type="evidence" value="ECO:0007669"/>
    <property type="project" value="UniProtKB-SubCell"/>
</dbReference>
<evidence type="ECO:0000256" key="1">
    <source>
        <dbReference type="ARBA" id="ARBA00004141"/>
    </source>
</evidence>
<evidence type="ECO:0000313" key="8">
    <source>
        <dbReference type="WBParaSite" id="SBAD_0000799201-mRNA-1"/>
    </source>
</evidence>
<feature type="transmembrane region" description="Helical" evidence="5">
    <location>
        <begin position="258"/>
        <end position="279"/>
    </location>
</feature>
<dbReference type="SUPFAM" id="SSF103473">
    <property type="entry name" value="MFS general substrate transporter"/>
    <property type="match status" value="1"/>
</dbReference>
<dbReference type="AlphaFoldDB" id="A0A183IVQ4"/>
<dbReference type="EMBL" id="UZAM01010862">
    <property type="protein sequence ID" value="VDP13976.1"/>
    <property type="molecule type" value="Genomic_DNA"/>
</dbReference>
<sequence>MYHLFAVNVPSEQRSRAFSYLSAFGSIGQTFVTAACPHIPWRWPFYIFGVAGLIWCLVWMIYYEKSTATVDEEALLYKKNLSPLRNWRKFFFTRPLLAVYFAHFCMNWTAYIIMHWLPTYLHTKLNADTQTLSLACLPYAFNSLCSIGVGHIADSVVNGKHLTVAQVRKLATVIGLVGPALFIFFFAALSHLYAAVIVISVSMGLLAFNSPGHLSNHADLCGKYAGISFAISNTIATLPGLVVGPLTAEFVTQSSGRWWPAFVLAGMLNLTGAVAYLNYGSTKQII</sequence>
<evidence type="ECO:0000256" key="5">
    <source>
        <dbReference type="SAM" id="Phobius"/>
    </source>
</evidence>
<dbReference type="Gene3D" id="1.20.1250.20">
    <property type="entry name" value="MFS general substrate transporter like domains"/>
    <property type="match status" value="1"/>
</dbReference>
<dbReference type="OrthoDB" id="5849588at2759"/>
<dbReference type="InterPro" id="IPR011701">
    <property type="entry name" value="MFS"/>
</dbReference>
<dbReference type="FunFam" id="1.20.1250.20:FF:000452">
    <property type="entry name" value="sialin-like isoform X1"/>
    <property type="match status" value="1"/>
</dbReference>
<dbReference type="PANTHER" id="PTHR11662:SF40">
    <property type="entry name" value="MAJOR FACILITATOR SUPERFAMILY (MFS) PROFILE DOMAIN-CONTAINING PROTEIN"/>
    <property type="match status" value="1"/>
</dbReference>
<evidence type="ECO:0000256" key="4">
    <source>
        <dbReference type="ARBA" id="ARBA00023136"/>
    </source>
</evidence>
<dbReference type="Proteomes" id="UP000270296">
    <property type="component" value="Unassembled WGS sequence"/>
</dbReference>
<feature type="transmembrane region" description="Helical" evidence="5">
    <location>
        <begin position="224"/>
        <end position="246"/>
    </location>
</feature>
<dbReference type="GO" id="GO:0022857">
    <property type="term" value="F:transmembrane transporter activity"/>
    <property type="evidence" value="ECO:0007669"/>
    <property type="project" value="InterPro"/>
</dbReference>
<keyword evidence="3 5" id="KW-1133">Transmembrane helix</keyword>
<reference evidence="8" key="1">
    <citation type="submission" date="2016-06" db="UniProtKB">
        <authorList>
            <consortium name="WormBaseParasite"/>
        </authorList>
    </citation>
    <scope>IDENTIFICATION</scope>
</reference>
<proteinExistence type="predicted"/>
<protein>
    <submittedName>
        <fullName evidence="8">MFS domain-containing protein</fullName>
    </submittedName>
</protein>
<dbReference type="PANTHER" id="PTHR11662">
    <property type="entry name" value="SOLUTE CARRIER FAMILY 17"/>
    <property type="match status" value="1"/>
</dbReference>
<feature type="transmembrane region" description="Helical" evidence="5">
    <location>
        <begin position="97"/>
        <end position="117"/>
    </location>
</feature>
<reference evidence="6 7" key="2">
    <citation type="submission" date="2018-11" db="EMBL/GenBank/DDBJ databases">
        <authorList>
            <consortium name="Pathogen Informatics"/>
        </authorList>
    </citation>
    <scope>NUCLEOTIDE SEQUENCE [LARGE SCALE GENOMIC DNA]</scope>
</reference>
<dbReference type="GO" id="GO:0006820">
    <property type="term" value="P:monoatomic anion transport"/>
    <property type="evidence" value="ECO:0007669"/>
    <property type="project" value="TreeGrafter"/>
</dbReference>
<evidence type="ECO:0000313" key="6">
    <source>
        <dbReference type="EMBL" id="VDP13976.1"/>
    </source>
</evidence>
<organism evidence="8">
    <name type="scientific">Soboliphyme baturini</name>
    <dbReference type="NCBI Taxonomy" id="241478"/>
    <lineage>
        <taxon>Eukaryota</taxon>
        <taxon>Metazoa</taxon>
        <taxon>Ecdysozoa</taxon>
        <taxon>Nematoda</taxon>
        <taxon>Enoplea</taxon>
        <taxon>Dorylaimia</taxon>
        <taxon>Dioctophymatida</taxon>
        <taxon>Dioctophymatoidea</taxon>
        <taxon>Soboliphymatidae</taxon>
        <taxon>Soboliphyme</taxon>
    </lineage>
</organism>
<keyword evidence="4 5" id="KW-0472">Membrane</keyword>
<dbReference type="Pfam" id="PF07690">
    <property type="entry name" value="MFS_1"/>
    <property type="match status" value="1"/>
</dbReference>
<dbReference type="InterPro" id="IPR036259">
    <property type="entry name" value="MFS_trans_sf"/>
</dbReference>
<feature type="transmembrane region" description="Helical" evidence="5">
    <location>
        <begin position="193"/>
        <end position="212"/>
    </location>
</feature>